<dbReference type="SUPFAM" id="SSF53474">
    <property type="entry name" value="alpha/beta-Hydrolases"/>
    <property type="match status" value="1"/>
</dbReference>
<name>A0A4R2J8U1_9PSEU</name>
<evidence type="ECO:0000259" key="1">
    <source>
        <dbReference type="Pfam" id="PF00326"/>
    </source>
</evidence>
<dbReference type="GO" id="GO:0006508">
    <property type="term" value="P:proteolysis"/>
    <property type="evidence" value="ECO:0007669"/>
    <property type="project" value="InterPro"/>
</dbReference>
<dbReference type="OrthoDB" id="6059224at2"/>
<dbReference type="InterPro" id="IPR001375">
    <property type="entry name" value="Peptidase_S9_cat"/>
</dbReference>
<evidence type="ECO:0000313" key="2">
    <source>
        <dbReference type="EMBL" id="TCO53026.1"/>
    </source>
</evidence>
<proteinExistence type="predicted"/>
<evidence type="ECO:0000313" key="3">
    <source>
        <dbReference type="Proteomes" id="UP000295680"/>
    </source>
</evidence>
<gene>
    <name evidence="2" type="ORF">EV192_111223</name>
</gene>
<keyword evidence="3" id="KW-1185">Reference proteome</keyword>
<feature type="domain" description="Peptidase S9 prolyl oligopeptidase catalytic" evidence="1">
    <location>
        <begin position="92"/>
        <end position="259"/>
    </location>
</feature>
<dbReference type="Proteomes" id="UP000295680">
    <property type="component" value="Unassembled WGS sequence"/>
</dbReference>
<dbReference type="RefSeq" id="WP_132124029.1">
    <property type="nucleotide sequence ID" value="NZ_SLWS01000011.1"/>
</dbReference>
<dbReference type="InterPro" id="IPR029058">
    <property type="entry name" value="AB_hydrolase_fold"/>
</dbReference>
<comment type="caution">
    <text evidence="2">The sequence shown here is derived from an EMBL/GenBank/DDBJ whole genome shotgun (WGS) entry which is preliminary data.</text>
</comment>
<dbReference type="Gene3D" id="3.40.50.1820">
    <property type="entry name" value="alpha/beta hydrolase"/>
    <property type="match status" value="1"/>
</dbReference>
<dbReference type="GO" id="GO:0008236">
    <property type="term" value="F:serine-type peptidase activity"/>
    <property type="evidence" value="ECO:0007669"/>
    <property type="project" value="InterPro"/>
</dbReference>
<dbReference type="AlphaFoldDB" id="A0A4R2J8U1"/>
<organism evidence="2 3">
    <name type="scientific">Actinocrispum wychmicini</name>
    <dbReference type="NCBI Taxonomy" id="1213861"/>
    <lineage>
        <taxon>Bacteria</taxon>
        <taxon>Bacillati</taxon>
        <taxon>Actinomycetota</taxon>
        <taxon>Actinomycetes</taxon>
        <taxon>Pseudonocardiales</taxon>
        <taxon>Pseudonocardiaceae</taxon>
        <taxon>Actinocrispum</taxon>
    </lineage>
</organism>
<protein>
    <submittedName>
        <fullName evidence="2">Prolyl oligopeptidase family protein</fullName>
    </submittedName>
</protein>
<accession>A0A4R2J8U1</accession>
<sequence length="260" mass="28109">MITGFAAGVPYVALEPADPSRPAPMIAVWHLMDPPCTEQAMAAAVPMAGLPAWRVYFGLPMTGRRALPGGPEEFFRLASEDAVMNAYRPQTEQGADEFPKALAELRTQLSIADGPVGIAGGSSGSMVAYEVAARAEVPIFAAAFVSPVTQLVPLVAANERRYGVTFPWNDENRAVANHYDYVRRAAEIKVPALLVVGEHDDIAIREPAELLHKESDAELVTIPGMRHELADAPGTEAAPQTEDARRVDAELIRFFQRHLG</sequence>
<dbReference type="Pfam" id="PF00326">
    <property type="entry name" value="Peptidase_S9"/>
    <property type="match status" value="1"/>
</dbReference>
<dbReference type="EMBL" id="SLWS01000011">
    <property type="protein sequence ID" value="TCO53026.1"/>
    <property type="molecule type" value="Genomic_DNA"/>
</dbReference>
<reference evidence="2 3" key="1">
    <citation type="submission" date="2019-03" db="EMBL/GenBank/DDBJ databases">
        <title>Genomic Encyclopedia of Type Strains, Phase IV (KMG-IV): sequencing the most valuable type-strain genomes for metagenomic binning, comparative biology and taxonomic classification.</title>
        <authorList>
            <person name="Goeker M."/>
        </authorList>
    </citation>
    <scope>NUCLEOTIDE SEQUENCE [LARGE SCALE GENOMIC DNA]</scope>
    <source>
        <strain evidence="2 3">DSM 45934</strain>
    </source>
</reference>